<gene>
    <name evidence="2" type="ORF">H8704_00775</name>
</gene>
<evidence type="ECO:0008006" key="4">
    <source>
        <dbReference type="Google" id="ProtNLM"/>
    </source>
</evidence>
<accession>A0ABR7MXS6</accession>
<sequence>MRKIFWKNVVIAGLLAALSLTGSMATDVKADCKNELYTYQSSKDGNFNTTDWRAKDHGGSEIPKGYVYAIASEGQASSIMIRKHTSNNRNVEASNGFVTVPYLTHSCIRNNFVANSDKEVRLRVRINANSGITSGFWSPDTSQSYPYVVG</sequence>
<evidence type="ECO:0000313" key="2">
    <source>
        <dbReference type="EMBL" id="MBC8561175.1"/>
    </source>
</evidence>
<evidence type="ECO:0000313" key="3">
    <source>
        <dbReference type="Proteomes" id="UP000606193"/>
    </source>
</evidence>
<proteinExistence type="predicted"/>
<dbReference type="EMBL" id="JACRSX010000001">
    <property type="protein sequence ID" value="MBC8561175.1"/>
    <property type="molecule type" value="Genomic_DNA"/>
</dbReference>
<dbReference type="RefSeq" id="WP_249296925.1">
    <property type="nucleotide sequence ID" value="NZ_JACRSX010000001.1"/>
</dbReference>
<reference evidence="2 3" key="1">
    <citation type="submission" date="2020-08" db="EMBL/GenBank/DDBJ databases">
        <title>Genome public.</title>
        <authorList>
            <person name="Liu C."/>
            <person name="Sun Q."/>
        </authorList>
    </citation>
    <scope>NUCLEOTIDE SEQUENCE [LARGE SCALE GENOMIC DNA]</scope>
    <source>
        <strain evidence="2 3">NSJ-37</strain>
    </source>
</reference>
<feature type="signal peptide" evidence="1">
    <location>
        <begin position="1"/>
        <end position="25"/>
    </location>
</feature>
<keyword evidence="3" id="KW-1185">Reference proteome</keyword>
<name>A0ABR7MXS6_9FIRM</name>
<dbReference type="Proteomes" id="UP000606193">
    <property type="component" value="Unassembled WGS sequence"/>
</dbReference>
<protein>
    <recommendedName>
        <fullName evidence="4">Secreted protein</fullName>
    </recommendedName>
</protein>
<comment type="caution">
    <text evidence="2">The sequence shown here is derived from an EMBL/GenBank/DDBJ whole genome shotgun (WGS) entry which is preliminary data.</text>
</comment>
<organism evidence="2 3">
    <name type="scientific">Jutongia huaianensis</name>
    <dbReference type="NCBI Taxonomy" id="2763668"/>
    <lineage>
        <taxon>Bacteria</taxon>
        <taxon>Bacillati</taxon>
        <taxon>Bacillota</taxon>
        <taxon>Clostridia</taxon>
        <taxon>Lachnospirales</taxon>
        <taxon>Lachnospiraceae</taxon>
        <taxon>Jutongia</taxon>
    </lineage>
</organism>
<keyword evidence="1" id="KW-0732">Signal</keyword>
<feature type="chain" id="PRO_5047405792" description="Secreted protein" evidence="1">
    <location>
        <begin position="26"/>
        <end position="150"/>
    </location>
</feature>
<evidence type="ECO:0000256" key="1">
    <source>
        <dbReference type="SAM" id="SignalP"/>
    </source>
</evidence>